<organism>
    <name type="scientific">Bos taurus</name>
    <name type="common">Bovine</name>
    <dbReference type="NCBI Taxonomy" id="9913"/>
    <lineage>
        <taxon>Eukaryota</taxon>
        <taxon>Metazoa</taxon>
        <taxon>Chordata</taxon>
        <taxon>Craniata</taxon>
        <taxon>Vertebrata</taxon>
        <taxon>Euteleostomi</taxon>
        <taxon>Mammalia</taxon>
        <taxon>Eutheria</taxon>
        <taxon>Laurasiatheria</taxon>
        <taxon>Artiodactyla</taxon>
        <taxon>Ruminantia</taxon>
        <taxon>Pecora</taxon>
        <taxon>Bovidae</taxon>
        <taxon>Bovinae</taxon>
        <taxon>Bos</taxon>
    </lineage>
</organism>
<dbReference type="GO" id="GO:0004353">
    <property type="term" value="F:glutamate dehydrogenase [NAD(P)+] activity"/>
    <property type="evidence" value="ECO:0007669"/>
    <property type="project" value="UniProtKB-EC"/>
</dbReference>
<sequence length="11" mass="1292">AQHSQHRTPCK</sequence>
<name>Q9TRX3_BOVIN</name>
<keyword id="KW-0903">Direct protein sequencing</keyword>
<accession>Q9TRX3</accession>
<proteinExistence type="evidence at protein level"/>
<protein>
    <submittedName>
        <fullName>Glutamate dehydrogenase</fullName>
        <ecNumber>1.4.1.3</ecNumber>
    </submittedName>
</protein>
<reference key="1">
    <citation type="journal article" date="1991" name="Biochemistry">
        <title>Identification of cysteine-319 as the target amino acid of 8-[(4-bromo-2,3-dioxobutyl)thio]adenosine 5'-triphosphate in bovine liver glutamate dehydrogenase.</title>
        <authorList>
            <person name="Ozturk D.H."/>
            <person name="Colman R.F."/>
        </authorList>
    </citation>
    <scope>PROTEIN SEQUENCE</scope>
</reference>
<dbReference type="EC" id="1.4.1.3"/>